<protein>
    <recommendedName>
        <fullName evidence="4">Phorbol-ester/DAG-type domain-containing protein</fullName>
    </recommendedName>
</protein>
<keyword evidence="1" id="KW-0479">Metal-binding</keyword>
<dbReference type="GO" id="GO:0046872">
    <property type="term" value="F:metal ion binding"/>
    <property type="evidence" value="ECO:0007669"/>
    <property type="project" value="UniProtKB-KW"/>
</dbReference>
<evidence type="ECO:0000313" key="5">
    <source>
        <dbReference type="EMBL" id="RCI06289.1"/>
    </source>
</evidence>
<organism evidence="5 6">
    <name type="scientific">Rhizopus stolonifer</name>
    <name type="common">Rhizopus nigricans</name>
    <dbReference type="NCBI Taxonomy" id="4846"/>
    <lineage>
        <taxon>Eukaryota</taxon>
        <taxon>Fungi</taxon>
        <taxon>Fungi incertae sedis</taxon>
        <taxon>Mucoromycota</taxon>
        <taxon>Mucoromycotina</taxon>
        <taxon>Mucoromycetes</taxon>
        <taxon>Mucorales</taxon>
        <taxon>Mucorineae</taxon>
        <taxon>Rhizopodaceae</taxon>
        <taxon>Rhizopus</taxon>
    </lineage>
</organism>
<feature type="compositionally biased region" description="Polar residues" evidence="3">
    <location>
        <begin position="108"/>
        <end position="122"/>
    </location>
</feature>
<gene>
    <name evidence="5" type="ORF">CU098_009425</name>
</gene>
<feature type="region of interest" description="Disordered" evidence="3">
    <location>
        <begin position="108"/>
        <end position="150"/>
    </location>
</feature>
<proteinExistence type="predicted"/>
<dbReference type="InterPro" id="IPR002219">
    <property type="entry name" value="PKC_DAG/PE"/>
</dbReference>
<name>A0A367KVQ1_RHIST</name>
<dbReference type="PROSITE" id="PS00479">
    <property type="entry name" value="ZF_DAG_PE_1"/>
    <property type="match status" value="1"/>
</dbReference>
<feature type="domain" description="Phorbol-ester/DAG-type" evidence="4">
    <location>
        <begin position="418"/>
        <end position="465"/>
    </location>
</feature>
<dbReference type="STRING" id="4846.A0A367KVQ1"/>
<dbReference type="SMART" id="SM00109">
    <property type="entry name" value="C1"/>
    <property type="match status" value="2"/>
</dbReference>
<evidence type="ECO:0000259" key="4">
    <source>
        <dbReference type="PROSITE" id="PS50081"/>
    </source>
</evidence>
<sequence length="2206" mass="251427">MPNSNIHSNATIINIQSPGGSPEMNQPSMHSHQAPPLKQSPKVEEYKKMIQHIMGKILKRKRPSTFVLVLQPVDQFENDETIDLLIKLRSALMVCHSVGLSSQVLTQRVRTPNATPVSSKVNSPLPSPRIASPSRSPENVGSILPSTIQPRNDKRSEFEKILSVLGDLISNDSRYKAANPKPSVPPFTMQSVLIDIGLILIQMQEDSQSLYSIGLTFLSAFEAFSSGRMLGRLLSLYLDSLLPKLMNQKDIPTDTKKSPEKTLLTVHHKQNTPTISIQSPDQSALKMSHLTIDTQVQTTDSPLAYLTTDAYHTYALFSPLLFFMIEYLDPYLTKPENDTQTQQADSIYNFHRALGFMMRHKSDIYLDLLDIISHSTNAVKYRACQVLFSYYPTSVGHALITQPVSVLASEEDQEPTEDHVWYPHMFETPVTCKECAQIIEGFGLCCYPCKASVHYQCSHHVLKEQGLLYYLKVGGIQKVVTPHFSLLPCEPRFKDRVQLGDVDWTVASNATHVPLNNHQFNLVNLYTLTNCASCHLPLCGVSQQAYRCSACHRLVHPQCLAKTKNCLPGESLVENDLCLTSALLDQSLCDFYKDAMPLKAKELQGRSFEEVSAMLNMLVLQDNIVHYGIASGSIMISDREEGQSVHAFDTGSCRLLSESIKLCLDHLSQCKPFFTTYASFRYILSQDEYLGHLGAMMKSLTTTLFGDVSPTGYTSPGLDKRRSVGDSRGFLQVNPAPPFPSWEEEEENFDQNSHEQLDRSLLLSWMMTNMNFKSRKATEILLQHMRNLGLFERADGSPVVFGADEISQEDSQPIICVFPVPFGIQTSYTVESTLNAIEACLRDVDLSVNECGLLLLIRRCWPDALMPVYARERLIGALLRWTFDEDERLLALHAELTSSKSVNQKQTKWAQTAYARKVKGQNRQSAMFQTAGVSSGASSIYVATRTALKNQYITFWMKTIHDMNEQDYADMLFSAIEDILDNKNETCVVPDWNENFDRKKYTTQKYEQFDKEPAEIKHLAKLCSTKLNGFQVGSAIDILLAQLKEASKESVERGMRWLELVIHSGVGIPSKVLIQITKLMTSANASLEVITKFVKIIWFQIVNVLNAPVAQGDLIEIMGYLHENTLNTIHSYLDSSYHLHEYVKHSVVVIAYAFGCSLDQISQLYLVPSISHRQTHIPTNKRNTLHATNITISQPDENLPIFRCMLQYLDHRQLNEYVIKMFYALSQWGVINKDVFLSRCTPQLIPVVWENLMPSFDYLSNINLDLLMKIIQVNHLQFQSYVNQQFKHESWEIRYQALDNLYGLFSKMDAEFQTVWLKQLCRLGPVFAYFEYVRSKAFALIRAFNTLHLRSAFRCLEAYFLTANEEQRVPLIRQMIELNALFPDWQVLQWDSLLEALEVGSYVDMMDEHAHPLGYDILKSSPETIEEHNIKLHMITLAMQMLSNHLNMTHEQVYRLKFVLVQQMGFKNCHYFNEAGDILIEFGSLVYDPTQVSHTASMITCMRGLKKVMDSFAPLPAEAVAAMTSQSVEHLSENTSPGVYFIDLVFKMMNSGIDLCQLGHTVLRAWLETYLIVIYKHNILDSEYERDIVSSMKSVIELLTSNISEENKLLVLEILKCLLRRSDHLTAMVLSKQILALGKLLTQHGLRYSDPVLLKAKQFLKTAFLRFAVAGLFVLLFKNNTSEGQPMDLFFVLSTVIDPEDTIPDEDVHGEPIYLYDQPVRDVLDKLMKQQMDRKAFSNVLSNTSRYIQTVHSHPYSLSVLNELPSFLNQLIKHTADWRRSDWDINPVLTIAAILLKAHPYQYPSLLSPIQAVFKHGLQHCLVRPKTAAELLAAYASLAAIPNAPTNNVFVDVVLEETKSYLTLANKPNKETMQMLLELILWDLKPMGQSWYAQMDPAHTSYFEKRIDLLPQLVQFLKLSSSSQQFTKKDFKVYIIASHLVVYQCSKDTDLVTQVIGSLKLEETPECLRFLNWFVLVLLSEGMDVLLLKMLDYETIIIDLLVQTLSHIKIDVHHPDPNFLYNRSNEILLLCFILLRTWALLKLRCKSVGDLQDVNQTSFWFSIWPSLRRTMEIIEPVSLFTAGSVGVYIWDMFLSLIQFLFVARSEAVVINAYEWSIILEDLLEKLNEIGNHDFMKQEQEAEQVVSMANFKRRINRIKSMFETPPLELPESTLINQLLLELRDIMRLEVESVNLQGNNRILTHTLA</sequence>
<dbReference type="OrthoDB" id="6270916at2759"/>
<evidence type="ECO:0000313" key="6">
    <source>
        <dbReference type="Proteomes" id="UP000253551"/>
    </source>
</evidence>
<reference evidence="5 6" key="1">
    <citation type="journal article" date="2018" name="G3 (Bethesda)">
        <title>Phylogenetic and Phylogenomic Definition of Rhizopus Species.</title>
        <authorList>
            <person name="Gryganskyi A.P."/>
            <person name="Golan J."/>
            <person name="Dolatabadi S."/>
            <person name="Mondo S."/>
            <person name="Robb S."/>
            <person name="Idnurm A."/>
            <person name="Muszewska A."/>
            <person name="Steczkiewicz K."/>
            <person name="Masonjones S."/>
            <person name="Liao H.L."/>
            <person name="Gajdeczka M.T."/>
            <person name="Anike F."/>
            <person name="Vuek A."/>
            <person name="Anishchenko I.M."/>
            <person name="Voigt K."/>
            <person name="de Hoog G.S."/>
            <person name="Smith M.E."/>
            <person name="Heitman J."/>
            <person name="Vilgalys R."/>
            <person name="Stajich J.E."/>
        </authorList>
    </citation>
    <scope>NUCLEOTIDE SEQUENCE [LARGE SCALE GENOMIC DNA]</scope>
    <source>
        <strain evidence="5 6">LSU 92-RS-03</strain>
    </source>
</reference>
<accession>A0A367KVQ1</accession>
<dbReference type="Gene3D" id="3.30.60.20">
    <property type="match status" value="2"/>
</dbReference>
<dbReference type="CDD" id="cd00029">
    <property type="entry name" value="C1"/>
    <property type="match status" value="1"/>
</dbReference>
<comment type="caution">
    <text evidence="5">The sequence shown here is derived from an EMBL/GenBank/DDBJ whole genome shotgun (WGS) entry which is preliminary data.</text>
</comment>
<dbReference type="Pfam" id="PF00130">
    <property type="entry name" value="C1_1"/>
    <property type="match status" value="1"/>
</dbReference>
<evidence type="ECO:0000256" key="3">
    <source>
        <dbReference type="SAM" id="MobiDB-lite"/>
    </source>
</evidence>
<feature type="compositionally biased region" description="Low complexity" evidence="3">
    <location>
        <begin position="128"/>
        <end position="137"/>
    </location>
</feature>
<dbReference type="PROSITE" id="PS50081">
    <property type="entry name" value="ZF_DAG_PE_2"/>
    <property type="match status" value="2"/>
</dbReference>
<dbReference type="Proteomes" id="UP000253551">
    <property type="component" value="Unassembled WGS sequence"/>
</dbReference>
<dbReference type="EMBL" id="PJQM01000186">
    <property type="protein sequence ID" value="RCI06289.1"/>
    <property type="molecule type" value="Genomic_DNA"/>
</dbReference>
<feature type="compositionally biased region" description="Polar residues" evidence="3">
    <location>
        <begin position="1"/>
        <end position="31"/>
    </location>
</feature>
<keyword evidence="2" id="KW-0862">Zinc</keyword>
<keyword evidence="6" id="KW-1185">Reference proteome</keyword>
<evidence type="ECO:0000256" key="2">
    <source>
        <dbReference type="ARBA" id="ARBA00022833"/>
    </source>
</evidence>
<dbReference type="SUPFAM" id="SSF57889">
    <property type="entry name" value="Cysteine-rich domain"/>
    <property type="match status" value="2"/>
</dbReference>
<dbReference type="InterPro" id="IPR046349">
    <property type="entry name" value="C1-like_sf"/>
</dbReference>
<feature type="domain" description="Phorbol-ester/DAG-type" evidence="4">
    <location>
        <begin position="517"/>
        <end position="566"/>
    </location>
</feature>
<evidence type="ECO:0000256" key="1">
    <source>
        <dbReference type="ARBA" id="ARBA00022723"/>
    </source>
</evidence>
<feature type="region of interest" description="Disordered" evidence="3">
    <location>
        <begin position="1"/>
        <end position="41"/>
    </location>
</feature>